<dbReference type="Pfam" id="PF02075">
    <property type="entry name" value="RuvC"/>
    <property type="match status" value="1"/>
</dbReference>
<keyword evidence="10 13" id="KW-0233">DNA recombination</keyword>
<dbReference type="SUPFAM" id="SSF53098">
    <property type="entry name" value="Ribonuclease H-like"/>
    <property type="match status" value="1"/>
</dbReference>
<keyword evidence="2 13" id="KW-0963">Cytoplasm</keyword>
<dbReference type="Gene3D" id="3.30.420.10">
    <property type="entry name" value="Ribonuclease H-like superfamily/Ribonuclease H"/>
    <property type="match status" value="1"/>
</dbReference>
<evidence type="ECO:0000256" key="11">
    <source>
        <dbReference type="ARBA" id="ARBA00023204"/>
    </source>
</evidence>
<evidence type="ECO:0000256" key="10">
    <source>
        <dbReference type="ARBA" id="ARBA00023172"/>
    </source>
</evidence>
<evidence type="ECO:0000313" key="16">
    <source>
        <dbReference type="Proteomes" id="UP000033358"/>
    </source>
</evidence>
<dbReference type="GO" id="GO:0008821">
    <property type="term" value="F:crossover junction DNA endonuclease activity"/>
    <property type="evidence" value="ECO:0007669"/>
    <property type="project" value="UniProtKB-UniRule"/>
</dbReference>
<feature type="active site" evidence="13">
    <location>
        <position position="67"/>
    </location>
</feature>
<accession>A0A0F5MNI5</accession>
<protein>
    <recommendedName>
        <fullName evidence="13 14">Crossover junction endodeoxyribonuclease RuvC</fullName>
        <ecNumber evidence="13 14">3.1.21.10</ecNumber>
    </recommendedName>
    <alternativeName>
        <fullName evidence="13">Holliday junction nuclease RuvC</fullName>
    </alternativeName>
    <alternativeName>
        <fullName evidence="13">Holliday junction resolvase RuvC</fullName>
    </alternativeName>
</protein>
<dbReference type="FunFam" id="3.30.420.10:FF:000002">
    <property type="entry name" value="Crossover junction endodeoxyribonuclease RuvC"/>
    <property type="match status" value="1"/>
</dbReference>
<dbReference type="GO" id="GO:0003677">
    <property type="term" value="F:DNA binding"/>
    <property type="evidence" value="ECO:0007669"/>
    <property type="project" value="UniProtKB-KW"/>
</dbReference>
<dbReference type="EMBL" id="JYHA01000127">
    <property type="protein sequence ID" value="KKB96134.1"/>
    <property type="molecule type" value="Genomic_DNA"/>
</dbReference>
<evidence type="ECO:0000256" key="6">
    <source>
        <dbReference type="ARBA" id="ARBA00022763"/>
    </source>
</evidence>
<evidence type="ECO:0000256" key="4">
    <source>
        <dbReference type="ARBA" id="ARBA00022723"/>
    </source>
</evidence>
<dbReference type="NCBIfam" id="TIGR00228">
    <property type="entry name" value="ruvC"/>
    <property type="match status" value="1"/>
</dbReference>
<feature type="active site" evidence="13">
    <location>
        <position position="7"/>
    </location>
</feature>
<feature type="binding site" evidence="13">
    <location>
        <position position="7"/>
    </location>
    <ligand>
        <name>Mg(2+)</name>
        <dbReference type="ChEBI" id="CHEBI:18420"/>
        <label>1</label>
    </ligand>
</feature>
<keyword evidence="4 13" id="KW-0479">Metal-binding</keyword>
<dbReference type="PANTHER" id="PTHR30194">
    <property type="entry name" value="CROSSOVER JUNCTION ENDODEOXYRIBONUCLEASE RUVC"/>
    <property type="match status" value="1"/>
</dbReference>
<keyword evidence="6 13" id="KW-0227">DNA damage</keyword>
<comment type="catalytic activity">
    <reaction evidence="12 13">
        <text>Endonucleolytic cleavage at a junction such as a reciprocal single-stranded crossover between two homologous DNA duplexes (Holliday junction).</text>
        <dbReference type="EC" id="3.1.21.10"/>
    </reaction>
</comment>
<dbReference type="GO" id="GO:0009432">
    <property type="term" value="P:SOS response"/>
    <property type="evidence" value="ECO:0007669"/>
    <property type="project" value="UniProtKB-ARBA"/>
</dbReference>
<dbReference type="HAMAP" id="MF_00034">
    <property type="entry name" value="RuvC"/>
    <property type="match status" value="1"/>
</dbReference>
<comment type="function">
    <text evidence="13">The RuvA-RuvB-RuvC complex processes Holliday junction (HJ) DNA during genetic recombination and DNA repair. Endonuclease that resolves HJ intermediates. Cleaves cruciform DNA by making single-stranded nicks across the HJ at symmetrical positions within the homologous arms, yielding a 5'-phosphate and a 3'-hydroxyl group; requires a central core of homology in the junction. The consensus cleavage sequence is 5'-(A/T)TT(C/G)-3'. Cleavage occurs on the 3'-side of the TT dinucleotide at the point of strand exchange. HJ branch migration catalyzed by RuvA-RuvB allows RuvC to scan DNA until it finds its consensus sequence, where it cleaves and resolves the cruciform DNA.</text>
</comment>
<dbReference type="EC" id="3.1.21.10" evidence="13 14"/>
<evidence type="ECO:0000256" key="12">
    <source>
        <dbReference type="ARBA" id="ARBA00029354"/>
    </source>
</evidence>
<gene>
    <name evidence="13 15" type="primary">ruvC</name>
    <name evidence="15" type="ORF">SZ25_00759</name>
</gene>
<evidence type="ECO:0000256" key="8">
    <source>
        <dbReference type="ARBA" id="ARBA00022842"/>
    </source>
</evidence>
<comment type="caution">
    <text evidence="15">The sequence shown here is derived from an EMBL/GenBank/DDBJ whole genome shotgun (WGS) entry which is preliminary data.</text>
</comment>
<dbReference type="InterPro" id="IPR012337">
    <property type="entry name" value="RNaseH-like_sf"/>
</dbReference>
<dbReference type="AlphaFoldDB" id="A0A0F5MNI5"/>
<dbReference type="GO" id="GO:0048476">
    <property type="term" value="C:Holliday junction resolvase complex"/>
    <property type="evidence" value="ECO:0007669"/>
    <property type="project" value="UniProtKB-UniRule"/>
</dbReference>
<dbReference type="InterPro" id="IPR002176">
    <property type="entry name" value="X-over_junc_endoDNase_RuvC"/>
</dbReference>
<evidence type="ECO:0000256" key="1">
    <source>
        <dbReference type="ARBA" id="ARBA00009518"/>
    </source>
</evidence>
<keyword evidence="9 13" id="KW-0238">DNA-binding</keyword>
<keyword evidence="3 13" id="KW-0540">Nuclease</keyword>
<evidence type="ECO:0000256" key="2">
    <source>
        <dbReference type="ARBA" id="ARBA00022490"/>
    </source>
</evidence>
<evidence type="ECO:0000256" key="9">
    <source>
        <dbReference type="ARBA" id="ARBA00023125"/>
    </source>
</evidence>
<evidence type="ECO:0000256" key="3">
    <source>
        <dbReference type="ARBA" id="ARBA00022722"/>
    </source>
</evidence>
<evidence type="ECO:0000256" key="7">
    <source>
        <dbReference type="ARBA" id="ARBA00022801"/>
    </source>
</evidence>
<keyword evidence="7 13" id="KW-0378">Hydrolase</keyword>
<sequence length="157" mass="17293">MIIIGIDPSLLNTGWGIISSEGSRLVYIASGTIKTKNNQNIQYRLEDIHDRLSEIILQYKPNSAAMEESFVNKNPSSSLKLAHARGAIMLTMAKLKLDLTEYAPTLVKKTVVGVGRAEKSQIEAMVRILLPRSTPDSEHAADALAVCICHSRYAKEK</sequence>
<evidence type="ECO:0000313" key="15">
    <source>
        <dbReference type="EMBL" id="KKB96134.1"/>
    </source>
</evidence>
<feature type="binding site" evidence="13">
    <location>
        <position position="139"/>
    </location>
    <ligand>
        <name>Mg(2+)</name>
        <dbReference type="ChEBI" id="CHEBI:18420"/>
        <label>1</label>
    </ligand>
</feature>
<evidence type="ECO:0000256" key="14">
    <source>
        <dbReference type="NCBIfam" id="TIGR00228"/>
    </source>
</evidence>
<organism evidence="15 16">
    <name type="scientific">Candidatus Arcanibacter lacustris</name>
    <dbReference type="NCBI Taxonomy" id="1607817"/>
    <lineage>
        <taxon>Bacteria</taxon>
        <taxon>Pseudomonadati</taxon>
        <taxon>Pseudomonadota</taxon>
        <taxon>Alphaproteobacteria</taxon>
        <taxon>Rickettsiales</taxon>
        <taxon>Candidatus Arcanibacter</taxon>
    </lineage>
</organism>
<proteinExistence type="inferred from homology"/>
<comment type="cofactor">
    <cofactor evidence="13">
        <name>Mg(2+)</name>
        <dbReference type="ChEBI" id="CHEBI:18420"/>
    </cofactor>
    <text evidence="13">Binds 2 Mg(2+) ion per subunit.</text>
</comment>
<keyword evidence="16" id="KW-1185">Reference proteome</keyword>
<evidence type="ECO:0000256" key="5">
    <source>
        <dbReference type="ARBA" id="ARBA00022759"/>
    </source>
</evidence>
<keyword evidence="11 13" id="KW-0234">DNA repair</keyword>
<feature type="binding site" evidence="13">
    <location>
        <position position="67"/>
    </location>
    <ligand>
        <name>Mg(2+)</name>
        <dbReference type="ChEBI" id="CHEBI:18420"/>
        <label>2</label>
    </ligand>
</feature>
<comment type="subcellular location">
    <subcellularLocation>
        <location evidence="13">Cytoplasm</location>
    </subcellularLocation>
</comment>
<dbReference type="CDD" id="cd16962">
    <property type="entry name" value="RuvC"/>
    <property type="match status" value="1"/>
</dbReference>
<dbReference type="GO" id="GO:0005737">
    <property type="term" value="C:cytoplasm"/>
    <property type="evidence" value="ECO:0007669"/>
    <property type="project" value="UniProtKB-SubCell"/>
</dbReference>
<name>A0A0F5MNI5_9RICK</name>
<dbReference type="Proteomes" id="UP000033358">
    <property type="component" value="Unassembled WGS sequence"/>
</dbReference>
<dbReference type="GO" id="GO:0006310">
    <property type="term" value="P:DNA recombination"/>
    <property type="evidence" value="ECO:0007669"/>
    <property type="project" value="UniProtKB-UniRule"/>
</dbReference>
<dbReference type="PANTHER" id="PTHR30194:SF3">
    <property type="entry name" value="CROSSOVER JUNCTION ENDODEOXYRIBONUCLEASE RUVC"/>
    <property type="match status" value="1"/>
</dbReference>
<comment type="subunit">
    <text evidence="13">Homodimer which binds Holliday junction (HJ) DNA. The HJ becomes 2-fold symmetrical on binding to RuvC with unstacked arms; it has a different conformation from HJ DNA in complex with RuvA. In the full resolvosome a probable DNA-RuvA(4)-RuvB(12)-RuvC(2) complex forms which resolves the HJ.</text>
</comment>
<evidence type="ECO:0000256" key="13">
    <source>
        <dbReference type="HAMAP-Rule" id="MF_00034"/>
    </source>
</evidence>
<dbReference type="GO" id="GO:0006281">
    <property type="term" value="P:DNA repair"/>
    <property type="evidence" value="ECO:0007669"/>
    <property type="project" value="UniProtKB-UniRule"/>
</dbReference>
<dbReference type="PRINTS" id="PR00696">
    <property type="entry name" value="RSOLVASERUVC"/>
</dbReference>
<feature type="active site" evidence="13">
    <location>
        <position position="139"/>
    </location>
</feature>
<dbReference type="InterPro" id="IPR036397">
    <property type="entry name" value="RNaseH_sf"/>
</dbReference>
<comment type="similarity">
    <text evidence="1 13">Belongs to the RuvC family.</text>
</comment>
<keyword evidence="8 13" id="KW-0460">Magnesium</keyword>
<reference evidence="15 16" key="1">
    <citation type="submission" date="2015-02" db="EMBL/GenBank/DDBJ databases">
        <title>Single cell genomics of a rare environmental alphaproteobacterium provides unique insights into Rickettsiaceae evolution.</title>
        <authorList>
            <person name="Martijn J."/>
            <person name="Schulz F."/>
            <person name="Zaremba-Niedzwiedzka K."/>
            <person name="Viklund J."/>
            <person name="Stepanauskas R."/>
            <person name="Andersson S.G.E."/>
            <person name="Horn M."/>
            <person name="Guy L."/>
            <person name="Ettema T.J.G."/>
        </authorList>
    </citation>
    <scope>NUCLEOTIDE SEQUENCE [LARGE SCALE GENOMIC DNA]</scope>
    <source>
        <strain evidence="15 16">SCGC AAA041-L04</strain>
    </source>
</reference>
<dbReference type="PATRIC" id="fig|1607817.3.peg.759"/>
<keyword evidence="5 13" id="KW-0255">Endonuclease</keyword>
<dbReference type="GO" id="GO:0000287">
    <property type="term" value="F:magnesium ion binding"/>
    <property type="evidence" value="ECO:0007669"/>
    <property type="project" value="UniProtKB-UniRule"/>
</dbReference>